<protein>
    <recommendedName>
        <fullName evidence="7">Histidine kinase</fullName>
    </recommendedName>
</protein>
<gene>
    <name evidence="5" type="ORF">DJ013_08230</name>
</gene>
<proteinExistence type="predicted"/>
<evidence type="ECO:0000259" key="2">
    <source>
        <dbReference type="Pfam" id="PF06580"/>
    </source>
</evidence>
<feature type="transmembrane region" description="Helical" evidence="1">
    <location>
        <begin position="403"/>
        <end position="427"/>
    </location>
</feature>
<accession>A0A2Z4GAV0</accession>
<dbReference type="InterPro" id="IPR011622">
    <property type="entry name" value="7TMR_DISM_rcpt_extracell_dom2"/>
</dbReference>
<reference evidence="5 6" key="1">
    <citation type="submission" date="2018-05" db="EMBL/GenBank/DDBJ databases">
        <title>Complete genome sequence of Arcticibacterium luteifluviistationis SM1504T, a cytophagaceae bacterium isolated from Arctic surface seawater.</title>
        <authorList>
            <person name="Li Y."/>
            <person name="Qin Q.-L."/>
        </authorList>
    </citation>
    <scope>NUCLEOTIDE SEQUENCE [LARGE SCALE GENOMIC DNA]</scope>
    <source>
        <strain evidence="5 6">SM1504</strain>
    </source>
</reference>
<evidence type="ECO:0000256" key="1">
    <source>
        <dbReference type="SAM" id="Phobius"/>
    </source>
</evidence>
<dbReference type="OrthoDB" id="6190788at2"/>
<feature type="transmembrane region" description="Helical" evidence="1">
    <location>
        <begin position="343"/>
        <end position="363"/>
    </location>
</feature>
<feature type="domain" description="Signal transduction histidine kinase internal region" evidence="2">
    <location>
        <begin position="447"/>
        <end position="522"/>
    </location>
</feature>
<keyword evidence="1" id="KW-0472">Membrane</keyword>
<evidence type="ECO:0000313" key="5">
    <source>
        <dbReference type="EMBL" id="AWV98160.1"/>
    </source>
</evidence>
<evidence type="ECO:0008006" key="7">
    <source>
        <dbReference type="Google" id="ProtNLM"/>
    </source>
</evidence>
<feature type="domain" description="7TM-DISM receptor extracellular" evidence="4">
    <location>
        <begin position="56"/>
        <end position="169"/>
    </location>
</feature>
<feature type="transmembrane region" description="Helical" evidence="1">
    <location>
        <begin position="284"/>
        <end position="303"/>
    </location>
</feature>
<feature type="transmembrane region" description="Helical" evidence="1">
    <location>
        <begin position="310"/>
        <end position="331"/>
    </location>
</feature>
<dbReference type="InterPro" id="IPR011623">
    <property type="entry name" value="7TMR_DISM_rcpt_extracell_dom1"/>
</dbReference>
<feature type="transmembrane region" description="Helical" evidence="1">
    <location>
        <begin position="247"/>
        <end position="264"/>
    </location>
</feature>
<dbReference type="Pfam" id="PF06580">
    <property type="entry name" value="His_kinase"/>
    <property type="match status" value="1"/>
</dbReference>
<keyword evidence="1" id="KW-1133">Transmembrane helix</keyword>
<dbReference type="RefSeq" id="WP_111371262.1">
    <property type="nucleotide sequence ID" value="NZ_CP029480.1"/>
</dbReference>
<feature type="transmembrane region" description="Helical" evidence="1">
    <location>
        <begin position="370"/>
        <end position="391"/>
    </location>
</feature>
<sequence length="651" mass="75502">MKYLKAIAKTKNFYLKSKLIIIGLLLVFHVTAYAQITDTLLLSSDFNKQSLLGTALFTEQNRDTSLEEILSSDIKWQTLDAFKTATSGKLAMWLYIPIKNNSPEEQTLYFRDWLNDEVHLFSIKPNGNQNHFKSGQLKYNSEQTYLQKIDYITTQIEPAQTLNIYIQIKPVNGYLGKYNPLPQKPVIARLSLGSENKLNHKLRRYYEHNIKEIQFRNIYQGALILITFVALFFMLKSPKSLINRYYFLYVFCALAYSLIQSRGYTFIGQSIQNFPYIKKYGQELFFWLGTGFYFKFAIALLLIRSKKPKWYRFVNKAVIVILTFAILQFVFLLLTNNNYYSDLIVYNKIPIIIFYSWFLIYTYRKIEGPLVKYILIGNAMLFTFALCAWLKDLTAAQNWPEGILNHMFSLPLAVLLEVIVFSFAMAVRQKFDAENALKAERKIIETEMLALRSQMNPHFVFNSLNSIRNLVLKNENEKAITYLSRFSKLVRTILQQTQKQIISLSEELDTLQQYVDSEADRLDAAIDFKIINKASEDAQDLDFPPMLLQPIVENAIWHGLRPSKKENKHIRLIISEPSESHLQIVIEDNGIGRKESARAKYNENSARISMGSEITKKRLELFNEQGTSKISLTIEDLENGAGTVVILDYFI</sequence>
<dbReference type="InterPro" id="IPR010559">
    <property type="entry name" value="Sig_transdc_His_kin_internal"/>
</dbReference>
<evidence type="ECO:0000259" key="4">
    <source>
        <dbReference type="Pfam" id="PF07696"/>
    </source>
</evidence>
<dbReference type="PANTHER" id="PTHR34220">
    <property type="entry name" value="SENSOR HISTIDINE KINASE YPDA"/>
    <property type="match status" value="1"/>
</dbReference>
<dbReference type="Gene3D" id="3.30.565.10">
    <property type="entry name" value="Histidine kinase-like ATPase, C-terminal domain"/>
    <property type="match status" value="1"/>
</dbReference>
<dbReference type="SUPFAM" id="SSF55874">
    <property type="entry name" value="ATPase domain of HSP90 chaperone/DNA topoisomerase II/histidine kinase"/>
    <property type="match status" value="1"/>
</dbReference>
<dbReference type="Proteomes" id="UP000249873">
    <property type="component" value="Chromosome"/>
</dbReference>
<dbReference type="InterPro" id="IPR036890">
    <property type="entry name" value="HATPase_C_sf"/>
</dbReference>
<name>A0A2Z4GAV0_9BACT</name>
<dbReference type="AlphaFoldDB" id="A0A2Z4GAV0"/>
<feature type="transmembrane region" description="Helical" evidence="1">
    <location>
        <begin position="218"/>
        <end position="235"/>
    </location>
</feature>
<dbReference type="PANTHER" id="PTHR34220:SF7">
    <property type="entry name" value="SENSOR HISTIDINE KINASE YPDA"/>
    <property type="match status" value="1"/>
</dbReference>
<evidence type="ECO:0000313" key="6">
    <source>
        <dbReference type="Proteomes" id="UP000249873"/>
    </source>
</evidence>
<organism evidence="5 6">
    <name type="scientific">Arcticibacterium luteifluviistationis</name>
    <dbReference type="NCBI Taxonomy" id="1784714"/>
    <lineage>
        <taxon>Bacteria</taxon>
        <taxon>Pseudomonadati</taxon>
        <taxon>Bacteroidota</taxon>
        <taxon>Cytophagia</taxon>
        <taxon>Cytophagales</taxon>
        <taxon>Leadbetterellaceae</taxon>
        <taxon>Arcticibacterium</taxon>
    </lineage>
</organism>
<dbReference type="GO" id="GO:0000155">
    <property type="term" value="F:phosphorelay sensor kinase activity"/>
    <property type="evidence" value="ECO:0007669"/>
    <property type="project" value="InterPro"/>
</dbReference>
<dbReference type="KEGG" id="als:DJ013_08230"/>
<dbReference type="EMBL" id="CP029480">
    <property type="protein sequence ID" value="AWV98160.1"/>
    <property type="molecule type" value="Genomic_DNA"/>
</dbReference>
<keyword evidence="1" id="KW-0812">Transmembrane</keyword>
<keyword evidence="6" id="KW-1185">Reference proteome</keyword>
<evidence type="ECO:0000259" key="3">
    <source>
        <dbReference type="Pfam" id="PF07695"/>
    </source>
</evidence>
<dbReference type="GO" id="GO:0016020">
    <property type="term" value="C:membrane"/>
    <property type="evidence" value="ECO:0007669"/>
    <property type="project" value="InterPro"/>
</dbReference>
<dbReference type="Pfam" id="PF07696">
    <property type="entry name" value="7TMR-DISMED2"/>
    <property type="match status" value="1"/>
</dbReference>
<dbReference type="Pfam" id="PF07695">
    <property type="entry name" value="7TMR-DISM_7TM"/>
    <property type="match status" value="1"/>
</dbReference>
<dbReference type="InterPro" id="IPR050640">
    <property type="entry name" value="Bact_2-comp_sensor_kinase"/>
</dbReference>
<dbReference type="Gene3D" id="2.60.40.2380">
    <property type="match status" value="1"/>
</dbReference>
<feature type="domain" description="7TM-DISM receptor extracellular" evidence="3">
    <location>
        <begin position="217"/>
        <end position="427"/>
    </location>
</feature>